<dbReference type="NCBIfam" id="TIGR01302">
    <property type="entry name" value="IMP_dehydrog"/>
    <property type="match status" value="1"/>
</dbReference>
<feature type="binding site" evidence="11">
    <location>
        <begin position="341"/>
        <end position="343"/>
    </location>
    <ligand>
        <name>IMP</name>
        <dbReference type="ChEBI" id="CHEBI:58053"/>
    </ligand>
</feature>
<dbReference type="SMART" id="SM00116">
    <property type="entry name" value="CBS"/>
    <property type="match status" value="2"/>
</dbReference>
<keyword evidence="7 11" id="KW-0560">Oxidoreductase</keyword>
<organism evidence="16 17">
    <name type="scientific">Mangrovivirga halotolerans</name>
    <dbReference type="NCBI Taxonomy" id="2993936"/>
    <lineage>
        <taxon>Bacteria</taxon>
        <taxon>Pseudomonadati</taxon>
        <taxon>Bacteroidota</taxon>
        <taxon>Cytophagia</taxon>
        <taxon>Cytophagales</taxon>
        <taxon>Mangrovivirgaceae</taxon>
        <taxon>Mangrovivirga</taxon>
    </lineage>
</organism>
<evidence type="ECO:0000256" key="5">
    <source>
        <dbReference type="ARBA" id="ARBA00022755"/>
    </source>
</evidence>
<keyword evidence="8 11" id="KW-0520">NAD</keyword>
<feature type="binding site" description="in other chain" evidence="11">
    <location>
        <position position="305"/>
    </location>
    <ligand>
        <name>K(+)</name>
        <dbReference type="ChEBI" id="CHEBI:29103"/>
        <note>ligand shared between two tetrameric partners</note>
    </ligand>
</feature>
<evidence type="ECO:0000256" key="12">
    <source>
        <dbReference type="PROSITE-ProRule" id="PRU00703"/>
    </source>
</evidence>
<dbReference type="PIRSF" id="PIRSF000130">
    <property type="entry name" value="IMPDH"/>
    <property type="match status" value="1"/>
</dbReference>
<dbReference type="Pfam" id="PF00478">
    <property type="entry name" value="IMPDH"/>
    <property type="match status" value="1"/>
</dbReference>
<dbReference type="PROSITE" id="PS51371">
    <property type="entry name" value="CBS"/>
    <property type="match status" value="2"/>
</dbReference>
<evidence type="ECO:0000256" key="7">
    <source>
        <dbReference type="ARBA" id="ARBA00023002"/>
    </source>
</evidence>
<keyword evidence="6 11" id="KW-0630">Potassium</keyword>
<dbReference type="Pfam" id="PF00571">
    <property type="entry name" value="CBS"/>
    <property type="match status" value="2"/>
</dbReference>
<feature type="active site" description="Thioimidate intermediate" evidence="11">
    <location>
        <position position="308"/>
    </location>
</feature>
<reference evidence="16 17" key="1">
    <citation type="submission" date="2022-11" db="EMBL/GenBank/DDBJ databases">
        <title>The characterization of three novel Bacteroidetes species and genomic analysis of their roles in tidal elemental geochemical cycles.</title>
        <authorList>
            <person name="Ma K."/>
        </authorList>
    </citation>
    <scope>NUCLEOTIDE SEQUENCE [LARGE SCALE GENOMIC DNA]</scope>
    <source>
        <strain evidence="16 17">M17</strain>
    </source>
</reference>
<sequence>MSIDSSKFLYEALTYDDVLLVPAYSDVLPRDTDTSTYLTPNIKLNTPLVSAAMDTVTESELAIAMALEGGLGFIHKNMTKEQQAEQVRKVKRSQSGMIIDPITLAIDAKVRDAAIIMKENKIGGIPVVDSNNKLVGIITNRDLRFEKNLNLPVKDIMTRDHVVTASEGISLEEAETILQEHKIEKLPITDEDNNLIGLITYKDILKNKDRPNACKDSFGRLRVGAAVGVTPDIEERITLLVKAGVDVVSIDTAHGHSKGVIDMAKSIKNKFPDLDMIVGNIATAEAAIALADAGADCVKVGVGPGSICTTRVIAGVGAPQLSAVYEAAKALKGRPTKVIADGGIRFSGDIAKAIAAGADSIMIGSLLAGTEEAPGEVVIYEGRKYKTYRGMGSVEAMESGSKDRYFQDAEDDIKKLVPEGIVGRVPFKGLVSEVIYQLVGGLRASMGYCGAGNIEAMKEAKFVKITAAGVKESHPHDVQVTREAPNYSVKY</sequence>
<dbReference type="InterPro" id="IPR001093">
    <property type="entry name" value="IMP_DH_GMPRt"/>
</dbReference>
<evidence type="ECO:0000313" key="16">
    <source>
        <dbReference type="EMBL" id="MCX2744629.1"/>
    </source>
</evidence>
<feature type="binding site" description="in other chain" evidence="11">
    <location>
        <position position="308"/>
    </location>
    <ligand>
        <name>K(+)</name>
        <dbReference type="ChEBI" id="CHEBI:29103"/>
        <note>ligand shared between two tetrameric partners</note>
    </ligand>
</feature>
<evidence type="ECO:0000256" key="3">
    <source>
        <dbReference type="ARBA" id="ARBA00022723"/>
    </source>
</evidence>
<evidence type="ECO:0000256" key="14">
    <source>
        <dbReference type="RuleBase" id="RU003928"/>
    </source>
</evidence>
<dbReference type="HAMAP" id="MF_01964">
    <property type="entry name" value="IMPDH"/>
    <property type="match status" value="1"/>
</dbReference>
<comment type="cofactor">
    <cofactor evidence="1 11">
        <name>K(+)</name>
        <dbReference type="ChEBI" id="CHEBI:29103"/>
    </cofactor>
</comment>
<dbReference type="Gene3D" id="3.20.20.70">
    <property type="entry name" value="Aldolase class I"/>
    <property type="match status" value="1"/>
</dbReference>
<protein>
    <recommendedName>
        <fullName evidence="11 14">Inosine-5'-monophosphate dehydrogenase</fullName>
        <shortName evidence="11">IMP dehydrogenase</shortName>
        <shortName evidence="11">IMPD</shortName>
        <shortName evidence="11">IMPDH</shortName>
        <ecNumber evidence="11 14">1.1.1.205</ecNumber>
    </recommendedName>
</protein>
<dbReference type="EMBL" id="JAPFQN010000006">
    <property type="protein sequence ID" value="MCX2744629.1"/>
    <property type="molecule type" value="Genomic_DNA"/>
</dbReference>
<comment type="catalytic activity">
    <reaction evidence="10 11 14">
        <text>IMP + NAD(+) + H2O = XMP + NADH + H(+)</text>
        <dbReference type="Rhea" id="RHEA:11708"/>
        <dbReference type="ChEBI" id="CHEBI:15377"/>
        <dbReference type="ChEBI" id="CHEBI:15378"/>
        <dbReference type="ChEBI" id="CHEBI:57464"/>
        <dbReference type="ChEBI" id="CHEBI:57540"/>
        <dbReference type="ChEBI" id="CHEBI:57945"/>
        <dbReference type="ChEBI" id="CHEBI:58053"/>
        <dbReference type="EC" id="1.1.1.205"/>
    </reaction>
</comment>
<keyword evidence="9 12" id="KW-0129">CBS domain</keyword>
<dbReference type="SUPFAM" id="SSF51412">
    <property type="entry name" value="Inosine monophosphate dehydrogenase (IMPDH)"/>
    <property type="match status" value="1"/>
</dbReference>
<feature type="binding site" evidence="11">
    <location>
        <position position="472"/>
    </location>
    <ligand>
        <name>K(+)</name>
        <dbReference type="ChEBI" id="CHEBI:29103"/>
        <note>ligand shared between two tetrameric partners</note>
    </ligand>
</feature>
<keyword evidence="17" id="KW-1185">Reference proteome</keyword>
<feature type="binding site" evidence="11">
    <location>
        <position position="251"/>
    </location>
    <ligand>
        <name>NAD(+)</name>
        <dbReference type="ChEBI" id="CHEBI:57540"/>
    </ligand>
</feature>
<comment type="activity regulation">
    <text evidence="11">Mycophenolic acid (MPA) is a non-competitive inhibitor that prevents formation of the closed enzyme conformation by binding to the same site as the amobile flap. In contrast, mizoribine monophosphate (MZP) is a competitive inhibitor that induces the closed conformation. MPA is a potent inhibitor of mammalian IMPDHs but a poor inhibitor of the bacterial enzymes. MZP is a more potent inhibitor of bacterial IMPDH.</text>
</comment>
<feature type="binding site" evidence="11">
    <location>
        <position position="474"/>
    </location>
    <ligand>
        <name>K(+)</name>
        <dbReference type="ChEBI" id="CHEBI:29103"/>
        <note>ligand shared between two tetrameric partners</note>
    </ligand>
</feature>
<dbReference type="CDD" id="cd00381">
    <property type="entry name" value="IMPDH"/>
    <property type="match status" value="1"/>
</dbReference>
<dbReference type="PANTHER" id="PTHR11911">
    <property type="entry name" value="INOSINE-5-MONOPHOSPHATE DEHYDROGENASE RELATED"/>
    <property type="match status" value="1"/>
</dbReference>
<proteinExistence type="inferred from homology"/>
<evidence type="ECO:0000256" key="2">
    <source>
        <dbReference type="ARBA" id="ARBA00005502"/>
    </source>
</evidence>
<comment type="caution">
    <text evidence="16">The sequence shown here is derived from an EMBL/GenBank/DDBJ whole genome shotgun (WGS) entry which is preliminary data.</text>
</comment>
<comment type="caution">
    <text evidence="11">Lacks conserved residue(s) required for the propagation of feature annotation.</text>
</comment>
<feature type="binding site" evidence="11">
    <location>
        <position position="306"/>
    </location>
    <ligand>
        <name>IMP</name>
        <dbReference type="ChEBI" id="CHEBI:58053"/>
    </ligand>
</feature>
<feature type="binding site" evidence="11">
    <location>
        <begin position="388"/>
        <end position="392"/>
    </location>
    <ligand>
        <name>IMP</name>
        <dbReference type="ChEBI" id="CHEBI:58053"/>
    </ligand>
</feature>
<keyword evidence="5 11" id="KW-0658">Purine biosynthesis</keyword>
<dbReference type="CDD" id="cd04601">
    <property type="entry name" value="CBS_pair_IMPDH"/>
    <property type="match status" value="1"/>
</dbReference>
<evidence type="ECO:0000259" key="15">
    <source>
        <dbReference type="PROSITE" id="PS51371"/>
    </source>
</evidence>
<dbReference type="Proteomes" id="UP001209885">
    <property type="component" value="Unassembled WGS sequence"/>
</dbReference>
<dbReference type="SMART" id="SM01240">
    <property type="entry name" value="IMPDH"/>
    <property type="match status" value="1"/>
</dbReference>
<accession>A0ABT3RS72</accession>
<name>A0ABT3RS72_9BACT</name>
<evidence type="ECO:0000256" key="11">
    <source>
        <dbReference type="HAMAP-Rule" id="MF_01964"/>
    </source>
</evidence>
<dbReference type="RefSeq" id="WP_266057474.1">
    <property type="nucleotide sequence ID" value="NZ_JAPFQN010000006.1"/>
</dbReference>
<comment type="similarity">
    <text evidence="2 11 13">Belongs to the IMPDH/GMPR family.</text>
</comment>
<feature type="binding site" evidence="11">
    <location>
        <position position="473"/>
    </location>
    <ligand>
        <name>K(+)</name>
        <dbReference type="ChEBI" id="CHEBI:29103"/>
        <note>ligand shared between two tetrameric partners</note>
    </ligand>
</feature>
<evidence type="ECO:0000256" key="9">
    <source>
        <dbReference type="ARBA" id="ARBA00023122"/>
    </source>
</evidence>
<dbReference type="SUPFAM" id="SSF54631">
    <property type="entry name" value="CBS-domain pair"/>
    <property type="match status" value="1"/>
</dbReference>
<feature type="domain" description="CBS" evidence="15">
    <location>
        <begin position="97"/>
        <end position="153"/>
    </location>
</feature>
<dbReference type="InterPro" id="IPR000644">
    <property type="entry name" value="CBS_dom"/>
</dbReference>
<feature type="domain" description="CBS" evidence="15">
    <location>
        <begin position="157"/>
        <end position="217"/>
    </location>
</feature>
<dbReference type="InterPro" id="IPR013785">
    <property type="entry name" value="Aldolase_TIM"/>
</dbReference>
<dbReference type="EC" id="1.1.1.205" evidence="11 14"/>
<dbReference type="InterPro" id="IPR015875">
    <property type="entry name" value="IMP_DH/GMP_Rdtase_CS"/>
</dbReference>
<feature type="binding site" evidence="11">
    <location>
        <position position="419"/>
    </location>
    <ligand>
        <name>IMP</name>
        <dbReference type="ChEBI" id="CHEBI:58053"/>
    </ligand>
</feature>
<comment type="function">
    <text evidence="11">Catalyzes the conversion of inosine 5'-phosphate (IMP) to xanthosine 5'-phosphate (XMP), the first committed and rate-limiting step in the de novo synthesis of guanine nucleotides, and therefore plays an important role in the regulation of cell growth.</text>
</comment>
<comment type="pathway">
    <text evidence="11 14">Purine metabolism; XMP biosynthesis via de novo pathway; XMP from IMP: step 1/1.</text>
</comment>
<feature type="active site" description="Proton acceptor" evidence="11">
    <location>
        <position position="404"/>
    </location>
</feature>
<keyword evidence="3 11" id="KW-0479">Metal-binding</keyword>
<dbReference type="InterPro" id="IPR005990">
    <property type="entry name" value="IMP_DH"/>
</dbReference>
<feature type="binding site" description="in other chain" evidence="11">
    <location>
        <position position="303"/>
    </location>
    <ligand>
        <name>K(+)</name>
        <dbReference type="ChEBI" id="CHEBI:29103"/>
        <note>ligand shared between two tetrameric partners</note>
    </ligand>
</feature>
<dbReference type="InterPro" id="IPR046342">
    <property type="entry name" value="CBS_dom_sf"/>
</dbReference>
<feature type="binding site" evidence="11">
    <location>
        <begin position="301"/>
        <end position="303"/>
    </location>
    <ligand>
        <name>NAD(+)</name>
        <dbReference type="ChEBI" id="CHEBI:57540"/>
    </ligand>
</feature>
<dbReference type="PANTHER" id="PTHR11911:SF111">
    <property type="entry name" value="INOSINE-5'-MONOPHOSPHATE DEHYDROGENASE"/>
    <property type="match status" value="1"/>
</dbReference>
<evidence type="ECO:0000256" key="6">
    <source>
        <dbReference type="ARBA" id="ARBA00022958"/>
    </source>
</evidence>
<gene>
    <name evidence="11 16" type="primary">guaB</name>
    <name evidence="16" type="ORF">OO013_12170</name>
</gene>
<evidence type="ECO:0000313" key="17">
    <source>
        <dbReference type="Proteomes" id="UP001209885"/>
    </source>
</evidence>
<evidence type="ECO:0000256" key="4">
    <source>
        <dbReference type="ARBA" id="ARBA00022749"/>
    </source>
</evidence>
<evidence type="ECO:0000256" key="10">
    <source>
        <dbReference type="ARBA" id="ARBA00048028"/>
    </source>
</evidence>
<keyword evidence="4 11" id="KW-0332">GMP biosynthesis</keyword>
<evidence type="ECO:0000256" key="13">
    <source>
        <dbReference type="RuleBase" id="RU003927"/>
    </source>
</evidence>
<comment type="subunit">
    <text evidence="11">Homotetramer.</text>
</comment>
<evidence type="ECO:0000256" key="8">
    <source>
        <dbReference type="ARBA" id="ARBA00023027"/>
    </source>
</evidence>
<evidence type="ECO:0000256" key="1">
    <source>
        <dbReference type="ARBA" id="ARBA00001958"/>
    </source>
</evidence>
<feature type="binding site" evidence="11">
    <location>
        <begin position="364"/>
        <end position="365"/>
    </location>
    <ligand>
        <name>IMP</name>
        <dbReference type="ChEBI" id="CHEBI:58053"/>
    </ligand>
</feature>
<dbReference type="PROSITE" id="PS00487">
    <property type="entry name" value="IMP_DH_GMP_RED"/>
    <property type="match status" value="1"/>
</dbReference>
<dbReference type="GO" id="GO:0003938">
    <property type="term" value="F:IMP dehydrogenase activity"/>
    <property type="evidence" value="ECO:0007669"/>
    <property type="project" value="UniProtKB-EC"/>
</dbReference>